<dbReference type="PANTHER" id="PTHR10688:SF5">
    <property type="entry name" value="PWWP DOMAIN-CONTAINING PROTEIN 1-RELATED"/>
    <property type="match status" value="1"/>
</dbReference>
<name>A0A8J5RV06_ZIZPA</name>
<sequence>MWYTSFALPVLPTSSPLCKTLTASPDAPSAPGHRAPTSSYGADRRISDDAHSFLLAFRSKFYKKTYENNPSNENKKGSENKFNASPGLPAKKPTVRADGPTKAGVKRGPSDQLEELATKKKAMLNKTKMATTDKKVSGLEQREAAAAMALMASGTLAARQPRASMEKKTNAIIAKKKEPAAAAVAVPAIKRPIKTPLPMALMMTFPPNTTLPSVAALKGGGGGRVGAGCEGFAERRRKEGQNCPTMPVLCVQKSRVRWGAHTVSP</sequence>
<dbReference type="InterPro" id="IPR052657">
    <property type="entry name" value="PDP_family_Arabidopsis"/>
</dbReference>
<proteinExistence type="predicted"/>
<organism evidence="2 3">
    <name type="scientific">Zizania palustris</name>
    <name type="common">Northern wild rice</name>
    <dbReference type="NCBI Taxonomy" id="103762"/>
    <lineage>
        <taxon>Eukaryota</taxon>
        <taxon>Viridiplantae</taxon>
        <taxon>Streptophyta</taxon>
        <taxon>Embryophyta</taxon>
        <taxon>Tracheophyta</taxon>
        <taxon>Spermatophyta</taxon>
        <taxon>Magnoliopsida</taxon>
        <taxon>Liliopsida</taxon>
        <taxon>Poales</taxon>
        <taxon>Poaceae</taxon>
        <taxon>BOP clade</taxon>
        <taxon>Oryzoideae</taxon>
        <taxon>Oryzeae</taxon>
        <taxon>Zizaniinae</taxon>
        <taxon>Zizania</taxon>
    </lineage>
</organism>
<feature type="region of interest" description="Disordered" evidence="1">
    <location>
        <begin position="22"/>
        <end position="43"/>
    </location>
</feature>
<keyword evidence="3" id="KW-1185">Reference proteome</keyword>
<reference evidence="2" key="2">
    <citation type="submission" date="2021-02" db="EMBL/GenBank/DDBJ databases">
        <authorList>
            <person name="Kimball J.A."/>
            <person name="Haas M.W."/>
            <person name="Macchietto M."/>
            <person name="Kono T."/>
            <person name="Duquette J."/>
            <person name="Shao M."/>
        </authorList>
    </citation>
    <scope>NUCLEOTIDE SEQUENCE</scope>
    <source>
        <tissue evidence="2">Fresh leaf tissue</tissue>
    </source>
</reference>
<gene>
    <name evidence="2" type="ORF">GUJ93_ZPchr0008g11685</name>
</gene>
<evidence type="ECO:0000313" key="2">
    <source>
        <dbReference type="EMBL" id="KAG8046059.1"/>
    </source>
</evidence>
<dbReference type="EMBL" id="JAAALK010000290">
    <property type="protein sequence ID" value="KAG8046059.1"/>
    <property type="molecule type" value="Genomic_DNA"/>
</dbReference>
<protein>
    <submittedName>
        <fullName evidence="2">Uncharacterized protein</fullName>
    </submittedName>
</protein>
<dbReference type="OrthoDB" id="62853at2759"/>
<evidence type="ECO:0000313" key="3">
    <source>
        <dbReference type="Proteomes" id="UP000729402"/>
    </source>
</evidence>
<reference evidence="2" key="1">
    <citation type="journal article" date="2021" name="bioRxiv">
        <title>Whole Genome Assembly and Annotation of Northern Wild Rice, Zizania palustris L., Supports a Whole Genome Duplication in the Zizania Genus.</title>
        <authorList>
            <person name="Haas M."/>
            <person name="Kono T."/>
            <person name="Macchietto M."/>
            <person name="Millas R."/>
            <person name="McGilp L."/>
            <person name="Shao M."/>
            <person name="Duquette J."/>
            <person name="Hirsch C.N."/>
            <person name="Kimball J."/>
        </authorList>
    </citation>
    <scope>NUCLEOTIDE SEQUENCE</scope>
    <source>
        <tissue evidence="2">Fresh leaf tissue</tissue>
    </source>
</reference>
<comment type="caution">
    <text evidence="2">The sequence shown here is derived from an EMBL/GenBank/DDBJ whole genome shotgun (WGS) entry which is preliminary data.</text>
</comment>
<dbReference type="Proteomes" id="UP000729402">
    <property type="component" value="Unassembled WGS sequence"/>
</dbReference>
<evidence type="ECO:0000256" key="1">
    <source>
        <dbReference type="SAM" id="MobiDB-lite"/>
    </source>
</evidence>
<dbReference type="PANTHER" id="PTHR10688">
    <property type="entry name" value="PWWP DOMAIN-CONTAINING PROTEIN"/>
    <property type="match status" value="1"/>
</dbReference>
<dbReference type="AlphaFoldDB" id="A0A8J5RV06"/>
<feature type="region of interest" description="Disordered" evidence="1">
    <location>
        <begin position="66"/>
        <end position="112"/>
    </location>
</feature>
<accession>A0A8J5RV06</accession>